<keyword evidence="1" id="KW-0812">Transmembrane</keyword>
<dbReference type="RefSeq" id="WP_378057861.1">
    <property type="nucleotide sequence ID" value="NZ_JBHSIS010000009.1"/>
</dbReference>
<feature type="transmembrane region" description="Helical" evidence="1">
    <location>
        <begin position="21"/>
        <end position="38"/>
    </location>
</feature>
<accession>A0ABV9S2K1</accession>
<organism evidence="2 3">
    <name type="scientific">Actinophytocola glycyrrhizae</name>
    <dbReference type="NCBI Taxonomy" id="2044873"/>
    <lineage>
        <taxon>Bacteria</taxon>
        <taxon>Bacillati</taxon>
        <taxon>Actinomycetota</taxon>
        <taxon>Actinomycetes</taxon>
        <taxon>Pseudonocardiales</taxon>
        <taxon>Pseudonocardiaceae</taxon>
    </lineage>
</organism>
<evidence type="ECO:0000313" key="3">
    <source>
        <dbReference type="Proteomes" id="UP001595859"/>
    </source>
</evidence>
<evidence type="ECO:0008006" key="4">
    <source>
        <dbReference type="Google" id="ProtNLM"/>
    </source>
</evidence>
<comment type="caution">
    <text evidence="2">The sequence shown here is derived from an EMBL/GenBank/DDBJ whole genome shotgun (WGS) entry which is preliminary data.</text>
</comment>
<name>A0ABV9S2K1_9PSEU</name>
<feature type="transmembrane region" description="Helical" evidence="1">
    <location>
        <begin position="82"/>
        <end position="102"/>
    </location>
</feature>
<keyword evidence="1" id="KW-1133">Transmembrane helix</keyword>
<dbReference type="Proteomes" id="UP001595859">
    <property type="component" value="Unassembled WGS sequence"/>
</dbReference>
<gene>
    <name evidence="2" type="ORF">ACFPCV_20470</name>
</gene>
<feature type="transmembrane region" description="Helical" evidence="1">
    <location>
        <begin position="148"/>
        <end position="170"/>
    </location>
</feature>
<keyword evidence="1" id="KW-0472">Membrane</keyword>
<sequence length="186" mass="20035">MGRQAAPVTVSRPVGTVAGRVSAVTRITMGLVFGWAFIDKLFGLGYATGAEKAWLNGGSPTKGFLGNLDHGPFADTFRGWAGAWWADSLFMLGLAGIAVALLFGVGLRIAAVSGTVMMLLMWVAEWPLDRFTDAGEPTMSTNPILDYHVLYALVLVWLAVVAAGQTWGLGKRWAALPVVRDNRWLR</sequence>
<feature type="transmembrane region" description="Helical" evidence="1">
    <location>
        <begin position="109"/>
        <end position="128"/>
    </location>
</feature>
<reference evidence="3" key="1">
    <citation type="journal article" date="2019" name="Int. J. Syst. Evol. Microbiol.">
        <title>The Global Catalogue of Microorganisms (GCM) 10K type strain sequencing project: providing services to taxonomists for standard genome sequencing and annotation.</title>
        <authorList>
            <consortium name="The Broad Institute Genomics Platform"/>
            <consortium name="The Broad Institute Genome Sequencing Center for Infectious Disease"/>
            <person name="Wu L."/>
            <person name="Ma J."/>
        </authorList>
    </citation>
    <scope>NUCLEOTIDE SEQUENCE [LARGE SCALE GENOMIC DNA]</scope>
    <source>
        <strain evidence="3">ZS-22-S1</strain>
    </source>
</reference>
<evidence type="ECO:0000313" key="2">
    <source>
        <dbReference type="EMBL" id="MFC4855893.1"/>
    </source>
</evidence>
<keyword evidence="3" id="KW-1185">Reference proteome</keyword>
<dbReference type="EMBL" id="JBHSIS010000009">
    <property type="protein sequence ID" value="MFC4855893.1"/>
    <property type="molecule type" value="Genomic_DNA"/>
</dbReference>
<evidence type="ECO:0000256" key="1">
    <source>
        <dbReference type="SAM" id="Phobius"/>
    </source>
</evidence>
<protein>
    <recommendedName>
        <fullName evidence="4">Thiosulfate dehydrogenase [quinone] large subunit</fullName>
    </recommendedName>
</protein>
<proteinExistence type="predicted"/>